<organism evidence="15 16">
    <name type="scientific">Legionella geestiana</name>
    <dbReference type="NCBI Taxonomy" id="45065"/>
    <lineage>
        <taxon>Bacteria</taxon>
        <taxon>Pseudomonadati</taxon>
        <taxon>Pseudomonadota</taxon>
        <taxon>Gammaproteobacteria</taxon>
        <taxon>Legionellales</taxon>
        <taxon>Legionellaceae</taxon>
        <taxon>Legionella</taxon>
    </lineage>
</organism>
<comment type="caution">
    <text evidence="15">The sequence shown here is derived from an EMBL/GenBank/DDBJ whole genome shotgun (WGS) entry which is preliminary data.</text>
</comment>
<evidence type="ECO:0000256" key="7">
    <source>
        <dbReference type="ARBA" id="ARBA00053401"/>
    </source>
</evidence>
<feature type="coiled-coil region" evidence="13">
    <location>
        <begin position="41"/>
        <end position="86"/>
    </location>
</feature>
<protein>
    <recommendedName>
        <fullName evidence="8 10">Protein GrpE</fullName>
    </recommendedName>
    <alternativeName>
        <fullName evidence="9 10">HSP-70 cofactor</fullName>
    </alternativeName>
</protein>
<evidence type="ECO:0000313" key="16">
    <source>
        <dbReference type="Proteomes" id="UP000054785"/>
    </source>
</evidence>
<evidence type="ECO:0000256" key="9">
    <source>
        <dbReference type="ARBA" id="ARBA00076414"/>
    </source>
</evidence>
<evidence type="ECO:0000256" key="4">
    <source>
        <dbReference type="ARBA" id="ARBA00022490"/>
    </source>
</evidence>
<accession>A0A0W0TTU6</accession>
<evidence type="ECO:0000256" key="8">
    <source>
        <dbReference type="ARBA" id="ARBA00072274"/>
    </source>
</evidence>
<keyword evidence="5 10" id="KW-0346">Stress response</keyword>
<dbReference type="PRINTS" id="PR00773">
    <property type="entry name" value="GRPEPROTEIN"/>
</dbReference>
<dbReference type="GO" id="GO:0042803">
    <property type="term" value="F:protein homodimerization activity"/>
    <property type="evidence" value="ECO:0007669"/>
    <property type="project" value="InterPro"/>
</dbReference>
<evidence type="ECO:0000256" key="3">
    <source>
        <dbReference type="ARBA" id="ARBA00011738"/>
    </source>
</evidence>
<dbReference type="PANTHER" id="PTHR21237:SF23">
    <property type="entry name" value="GRPE PROTEIN HOMOLOG, MITOCHONDRIAL"/>
    <property type="match status" value="1"/>
</dbReference>
<name>A0A0W0TTU6_9GAMM</name>
<dbReference type="SUPFAM" id="SSF51064">
    <property type="entry name" value="Head domain of nucleotide exchange factor GrpE"/>
    <property type="match status" value="1"/>
</dbReference>
<dbReference type="HAMAP" id="MF_01151">
    <property type="entry name" value="GrpE"/>
    <property type="match status" value="1"/>
</dbReference>
<keyword evidence="13" id="KW-0175">Coiled coil</keyword>
<dbReference type="EMBL" id="LNYC01000055">
    <property type="protein sequence ID" value="KTC98853.1"/>
    <property type="molecule type" value="Genomic_DNA"/>
</dbReference>
<dbReference type="GO" id="GO:0000774">
    <property type="term" value="F:adenyl-nucleotide exchange factor activity"/>
    <property type="evidence" value="ECO:0007669"/>
    <property type="project" value="InterPro"/>
</dbReference>
<dbReference type="InterPro" id="IPR013805">
    <property type="entry name" value="GrpE_CC"/>
</dbReference>
<evidence type="ECO:0000313" key="15">
    <source>
        <dbReference type="EMBL" id="KTC98853.1"/>
    </source>
</evidence>
<evidence type="ECO:0000256" key="14">
    <source>
        <dbReference type="SAM" id="MobiDB-lite"/>
    </source>
</evidence>
<comment type="similarity">
    <text evidence="2 10 12">Belongs to the GrpE family.</text>
</comment>
<dbReference type="Gene3D" id="3.90.20.20">
    <property type="match status" value="1"/>
</dbReference>
<dbReference type="CDD" id="cd00446">
    <property type="entry name" value="GrpE"/>
    <property type="match status" value="1"/>
</dbReference>
<dbReference type="SUPFAM" id="SSF58014">
    <property type="entry name" value="Coiled-coil domain of nucleotide exchange factor GrpE"/>
    <property type="match status" value="1"/>
</dbReference>
<dbReference type="Pfam" id="PF01025">
    <property type="entry name" value="GrpE"/>
    <property type="match status" value="1"/>
</dbReference>
<dbReference type="NCBIfam" id="NF010748">
    <property type="entry name" value="PRK14150.1"/>
    <property type="match status" value="1"/>
</dbReference>
<comment type="subunit">
    <text evidence="3 10">Homodimer.</text>
</comment>
<dbReference type="PANTHER" id="PTHR21237">
    <property type="entry name" value="GRPE PROTEIN"/>
    <property type="match status" value="1"/>
</dbReference>
<dbReference type="InterPro" id="IPR009012">
    <property type="entry name" value="GrpE_head"/>
</dbReference>
<dbReference type="STRING" id="45065.Lgee_1430"/>
<dbReference type="GO" id="GO:0051082">
    <property type="term" value="F:unfolded protein binding"/>
    <property type="evidence" value="ECO:0007669"/>
    <property type="project" value="TreeGrafter"/>
</dbReference>
<dbReference type="GO" id="GO:0006457">
    <property type="term" value="P:protein folding"/>
    <property type="evidence" value="ECO:0007669"/>
    <property type="project" value="InterPro"/>
</dbReference>
<comment type="subcellular location">
    <subcellularLocation>
        <location evidence="1 10">Cytoplasm</location>
    </subcellularLocation>
</comment>
<comment type="function">
    <text evidence="7 10 11">Participates actively in the response to hyperosmotic and heat shock by preventing the aggregation of stress-denatured proteins, in association with DnaK and GrpE. It is the nucleotide exchange factor for DnaK and may function as a thermosensor. Unfolded proteins bind initially to DnaJ; upon interaction with the DnaJ-bound protein, DnaK hydrolyzes its bound ATP, resulting in the formation of a stable complex. GrpE releases ADP from DnaK; ATP binding to DnaK triggers the release of the substrate protein, thus completing the reaction cycle. Several rounds of ATP-dependent interactions between DnaJ, DnaK and GrpE are required for fully efficient folding.</text>
</comment>
<proteinExistence type="inferred from homology"/>
<dbReference type="InterPro" id="IPR000740">
    <property type="entry name" value="GrpE"/>
</dbReference>
<evidence type="ECO:0000256" key="1">
    <source>
        <dbReference type="ARBA" id="ARBA00004496"/>
    </source>
</evidence>
<dbReference type="PATRIC" id="fig|45065.4.peg.1548"/>
<dbReference type="FunFam" id="2.30.22.10:FF:000001">
    <property type="entry name" value="Protein GrpE"/>
    <property type="match status" value="1"/>
</dbReference>
<dbReference type="Proteomes" id="UP000054785">
    <property type="component" value="Unassembled WGS sequence"/>
</dbReference>
<evidence type="ECO:0000256" key="5">
    <source>
        <dbReference type="ARBA" id="ARBA00023016"/>
    </source>
</evidence>
<sequence length="195" mass="21754">MHKESPKDWKAVREAAELEEAAAEAPEVEDAPHGALEHPDYAALEAKLTEAEQQAFEYREKCVRALAELENVRRRAQRDVEEAHRYALNKFVDSLLPVFDSIEQALDIASKEGNAAMQEGLELTQKLLQDTLSRFDITQLNPVGEAFNPQEHEAMTVQDVPGAAPNSVVAVFQKGYRIADRVVRPARVVVAPQKN</sequence>
<dbReference type="PROSITE" id="PS01071">
    <property type="entry name" value="GRPE"/>
    <property type="match status" value="1"/>
</dbReference>
<reference evidence="15 16" key="1">
    <citation type="submission" date="2015-11" db="EMBL/GenBank/DDBJ databases">
        <title>Genomic analysis of 38 Legionella species identifies large and diverse effector repertoires.</title>
        <authorList>
            <person name="Burstein D."/>
            <person name="Amaro F."/>
            <person name="Zusman T."/>
            <person name="Lifshitz Z."/>
            <person name="Cohen O."/>
            <person name="Gilbert J.A."/>
            <person name="Pupko T."/>
            <person name="Shuman H.A."/>
            <person name="Segal G."/>
        </authorList>
    </citation>
    <scope>NUCLEOTIDE SEQUENCE [LARGE SCALE GENOMIC DNA]</scope>
    <source>
        <strain evidence="15 16">ATCC 49504</strain>
    </source>
</reference>
<evidence type="ECO:0000256" key="13">
    <source>
        <dbReference type="SAM" id="Coils"/>
    </source>
</evidence>
<feature type="compositionally biased region" description="Basic and acidic residues" evidence="14">
    <location>
        <begin position="1"/>
        <end position="16"/>
    </location>
</feature>
<dbReference type="AlphaFoldDB" id="A0A0W0TTU6"/>
<feature type="region of interest" description="Disordered" evidence="14">
    <location>
        <begin position="1"/>
        <end position="38"/>
    </location>
</feature>
<evidence type="ECO:0000256" key="6">
    <source>
        <dbReference type="ARBA" id="ARBA00023186"/>
    </source>
</evidence>
<dbReference type="NCBIfam" id="NF010742">
    <property type="entry name" value="PRK14144.1"/>
    <property type="match status" value="1"/>
</dbReference>
<dbReference type="GO" id="GO:0005829">
    <property type="term" value="C:cytosol"/>
    <property type="evidence" value="ECO:0007669"/>
    <property type="project" value="TreeGrafter"/>
</dbReference>
<evidence type="ECO:0000256" key="10">
    <source>
        <dbReference type="HAMAP-Rule" id="MF_01151"/>
    </source>
</evidence>
<evidence type="ECO:0000256" key="2">
    <source>
        <dbReference type="ARBA" id="ARBA00009054"/>
    </source>
</evidence>
<dbReference type="NCBIfam" id="NF010737">
    <property type="entry name" value="PRK14139.1"/>
    <property type="match status" value="1"/>
</dbReference>
<dbReference type="OrthoDB" id="9789811at2"/>
<keyword evidence="4 10" id="KW-0963">Cytoplasm</keyword>
<gene>
    <name evidence="10" type="primary">grpE</name>
    <name evidence="15" type="ORF">Lgee_1430</name>
</gene>
<evidence type="ECO:0000256" key="12">
    <source>
        <dbReference type="RuleBase" id="RU004478"/>
    </source>
</evidence>
<dbReference type="RefSeq" id="WP_035904206.1">
    <property type="nucleotide sequence ID" value="NZ_CAAAHN010000024.1"/>
</dbReference>
<evidence type="ECO:0000256" key="11">
    <source>
        <dbReference type="RuleBase" id="RU000639"/>
    </source>
</evidence>
<keyword evidence="6 10" id="KW-0143">Chaperone</keyword>
<keyword evidence="16" id="KW-1185">Reference proteome</keyword>
<feature type="compositionally biased region" description="Acidic residues" evidence="14">
    <location>
        <begin position="17"/>
        <end position="29"/>
    </location>
</feature>
<dbReference type="Gene3D" id="2.30.22.10">
    <property type="entry name" value="Head domain of nucleotide exchange factor GrpE"/>
    <property type="match status" value="1"/>
</dbReference>
<dbReference type="GO" id="GO:0051087">
    <property type="term" value="F:protein-folding chaperone binding"/>
    <property type="evidence" value="ECO:0007669"/>
    <property type="project" value="InterPro"/>
</dbReference>